<dbReference type="InterPro" id="IPR036055">
    <property type="entry name" value="LDL_receptor-like_sf"/>
</dbReference>
<dbReference type="SUPFAM" id="SSF57424">
    <property type="entry name" value="LDL receptor-like module"/>
    <property type="match status" value="4"/>
</dbReference>
<protein>
    <recommendedName>
        <fullName evidence="3">Acrosin</fullName>
        <ecNumber evidence="2">3.4.21.10</ecNumber>
    </recommendedName>
</protein>
<proteinExistence type="inferred from homology"/>
<keyword evidence="10" id="KW-0378">Hydrolase</keyword>
<dbReference type="InterPro" id="IPR033116">
    <property type="entry name" value="TRYPSIN_SER"/>
</dbReference>
<sequence length="556" mass="62527">MMEEGASLVRIARQARIVGGVYAAEAEFPYQVSLSYDGDFLCGGSILSTLLILTAAHCVKYKRPSRLLVTAGHHDISSNGTSTGYEQIRKARYIYMHENYVWETDVNDIAIIALSSPLQYSSHVQNISLPRVKEQFDGYATVTGWGRIKEKGDTSDILRKVKIEIVKADKCKKVYKKVRMTVTDDMMCAGESGRDSCQGDSGGPLACLRESEGGNKGIMVLCGIISHGHGFSRGKCKTDQFYCSSGGGCIERTFLCDMENDCEDGEEELNCAYMANCDRKQFRCNNGRCINKEWTCDDMDDCGDRSDEDKCPNPSKTCSTGEHQCGLGGRCIPDEWKCDSQIDCDDGNDEENCGNDTENEIDDELTKPIINITSTPAPCSASEYYCSRDYRCIPLRTGDDEIGCKEEEYERNSTEITYRPISTSGLTFITSTARPSSTSTTTKLPSTNTPRLNHTTDINISTFFSNFNYESDERGCVVDEETTCSQYFWQCGNGQCIYHRFRCDNDKDCTDETDEQDCHESTPVASDEPQLDDYNFTINEIRRRRRRRRKFRKSRG</sequence>
<evidence type="ECO:0000256" key="8">
    <source>
        <dbReference type="ARBA" id="ARBA00024195"/>
    </source>
</evidence>
<comment type="caution">
    <text evidence="13">The sequence shown here is derived from an EMBL/GenBank/DDBJ whole genome shotgun (WGS) entry which is preliminary data.</text>
</comment>
<organism evidence="13 14">
    <name type="scientific">Orchesella cincta</name>
    <name type="common">Springtail</name>
    <name type="synonym">Podura cincta</name>
    <dbReference type="NCBI Taxonomy" id="48709"/>
    <lineage>
        <taxon>Eukaryota</taxon>
        <taxon>Metazoa</taxon>
        <taxon>Ecdysozoa</taxon>
        <taxon>Arthropoda</taxon>
        <taxon>Hexapoda</taxon>
        <taxon>Collembola</taxon>
        <taxon>Entomobryomorpha</taxon>
        <taxon>Entomobryoidea</taxon>
        <taxon>Orchesellidae</taxon>
        <taxon>Orchesellinae</taxon>
        <taxon>Orchesella</taxon>
    </lineage>
</organism>
<gene>
    <name evidence="13" type="ORF">Ocin01_02569</name>
</gene>
<evidence type="ECO:0000256" key="7">
    <source>
        <dbReference type="ARBA" id="ARBA00023180"/>
    </source>
</evidence>
<dbReference type="OrthoDB" id="10059102at2759"/>
<dbReference type="InterPro" id="IPR023415">
    <property type="entry name" value="LDLR_class-A_CS"/>
</dbReference>
<evidence type="ECO:0000313" key="14">
    <source>
        <dbReference type="Proteomes" id="UP000094527"/>
    </source>
</evidence>
<keyword evidence="10" id="KW-0645">Protease</keyword>
<evidence type="ECO:0000256" key="10">
    <source>
        <dbReference type="RuleBase" id="RU363034"/>
    </source>
</evidence>
<comment type="catalytic activity">
    <reaction evidence="1">
        <text>Preferential cleavage: Arg-|-Xaa, Lys-|-Xaa.</text>
        <dbReference type="EC" id="3.4.21.10"/>
    </reaction>
</comment>
<feature type="disulfide bond" evidence="9">
    <location>
        <begin position="277"/>
        <end position="289"/>
    </location>
</feature>
<feature type="compositionally biased region" description="Low complexity" evidence="11">
    <location>
        <begin position="431"/>
        <end position="450"/>
    </location>
</feature>
<dbReference type="SUPFAM" id="SSF50494">
    <property type="entry name" value="Trypsin-like serine proteases"/>
    <property type="match status" value="1"/>
</dbReference>
<dbReference type="PROSITE" id="PS50068">
    <property type="entry name" value="LDLRA_2"/>
    <property type="match status" value="4"/>
</dbReference>
<comment type="caution">
    <text evidence="9">Lacks conserved residue(s) required for the propagation of feature annotation.</text>
</comment>
<evidence type="ECO:0000256" key="2">
    <source>
        <dbReference type="ARBA" id="ARBA00012050"/>
    </source>
</evidence>
<feature type="disulfide bond" evidence="9">
    <location>
        <begin position="284"/>
        <end position="302"/>
    </location>
</feature>
<keyword evidence="7" id="KW-0325">Glycoprotein</keyword>
<dbReference type="GO" id="GO:0004252">
    <property type="term" value="F:serine-type endopeptidase activity"/>
    <property type="evidence" value="ECO:0007669"/>
    <property type="project" value="InterPro"/>
</dbReference>
<dbReference type="PROSITE" id="PS50240">
    <property type="entry name" value="TRYPSIN_DOM"/>
    <property type="match status" value="1"/>
</dbReference>
<dbReference type="CDD" id="cd00112">
    <property type="entry name" value="LDLa"/>
    <property type="match status" value="4"/>
</dbReference>
<evidence type="ECO:0000256" key="5">
    <source>
        <dbReference type="ARBA" id="ARBA00022737"/>
    </source>
</evidence>
<dbReference type="GO" id="GO:0006508">
    <property type="term" value="P:proteolysis"/>
    <property type="evidence" value="ECO:0007669"/>
    <property type="project" value="UniProtKB-KW"/>
</dbReference>
<feature type="region of interest" description="Disordered" evidence="11">
    <location>
        <begin position="431"/>
        <end position="451"/>
    </location>
</feature>
<dbReference type="PANTHER" id="PTHR24252:SF8">
    <property type="entry name" value="ACROSIN"/>
    <property type="match status" value="1"/>
</dbReference>
<dbReference type="PROSITE" id="PS00134">
    <property type="entry name" value="TRYPSIN_HIS"/>
    <property type="match status" value="1"/>
</dbReference>
<dbReference type="CDD" id="cd00190">
    <property type="entry name" value="Tryp_SPc"/>
    <property type="match status" value="1"/>
</dbReference>
<keyword evidence="5" id="KW-0677">Repeat</keyword>
<evidence type="ECO:0000256" key="4">
    <source>
        <dbReference type="ARBA" id="ARBA00022729"/>
    </source>
</evidence>
<evidence type="ECO:0000259" key="12">
    <source>
        <dbReference type="PROSITE" id="PS50240"/>
    </source>
</evidence>
<keyword evidence="10" id="KW-0720">Serine protease</keyword>
<feature type="disulfide bond" evidence="9">
    <location>
        <begin position="296"/>
        <end position="311"/>
    </location>
</feature>
<dbReference type="STRING" id="48709.A0A1D2NFU3"/>
<dbReference type="InterPro" id="IPR009003">
    <property type="entry name" value="Peptidase_S1_PA"/>
</dbReference>
<dbReference type="AlphaFoldDB" id="A0A1D2NFU3"/>
<evidence type="ECO:0000256" key="6">
    <source>
        <dbReference type="ARBA" id="ARBA00023157"/>
    </source>
</evidence>
<dbReference type="Pfam" id="PF00057">
    <property type="entry name" value="Ldl_recept_a"/>
    <property type="match status" value="3"/>
</dbReference>
<evidence type="ECO:0000256" key="1">
    <source>
        <dbReference type="ARBA" id="ARBA00001656"/>
    </source>
</evidence>
<evidence type="ECO:0000256" key="9">
    <source>
        <dbReference type="PROSITE-ProRule" id="PRU00124"/>
    </source>
</evidence>
<dbReference type="PRINTS" id="PR00261">
    <property type="entry name" value="LDLRECEPTOR"/>
</dbReference>
<evidence type="ECO:0000256" key="11">
    <source>
        <dbReference type="SAM" id="MobiDB-lite"/>
    </source>
</evidence>
<dbReference type="PROSITE" id="PS01209">
    <property type="entry name" value="LDLRA_1"/>
    <property type="match status" value="3"/>
</dbReference>
<dbReference type="EC" id="3.4.21.10" evidence="2"/>
<dbReference type="SMART" id="SM00020">
    <property type="entry name" value="Tryp_SPc"/>
    <property type="match status" value="1"/>
</dbReference>
<dbReference type="EMBL" id="LJIJ01000055">
    <property type="protein sequence ID" value="ODN04114.1"/>
    <property type="molecule type" value="Genomic_DNA"/>
</dbReference>
<keyword evidence="6 9" id="KW-1015">Disulfide bond</keyword>
<keyword evidence="4" id="KW-0732">Signal</keyword>
<dbReference type="InterPro" id="IPR001254">
    <property type="entry name" value="Trypsin_dom"/>
</dbReference>
<dbReference type="OMA" id="CIYHRFR"/>
<dbReference type="Proteomes" id="UP000094527">
    <property type="component" value="Unassembled WGS sequence"/>
</dbReference>
<keyword evidence="14" id="KW-1185">Reference proteome</keyword>
<feature type="disulfide bond" evidence="9">
    <location>
        <begin position="484"/>
        <end position="496"/>
    </location>
</feature>
<reference evidence="13 14" key="1">
    <citation type="journal article" date="2016" name="Genome Biol. Evol.">
        <title>Gene Family Evolution Reflects Adaptation to Soil Environmental Stressors in the Genome of the Collembolan Orchesella cincta.</title>
        <authorList>
            <person name="Faddeeva-Vakhrusheva A."/>
            <person name="Derks M.F."/>
            <person name="Anvar S.Y."/>
            <person name="Agamennone V."/>
            <person name="Suring W."/>
            <person name="Smit S."/>
            <person name="van Straalen N.M."/>
            <person name="Roelofs D."/>
        </authorList>
    </citation>
    <scope>NUCLEOTIDE SEQUENCE [LARGE SCALE GENOMIC DNA]</scope>
    <source>
        <tissue evidence="13">Mixed pool</tissue>
    </source>
</reference>
<dbReference type="InterPro" id="IPR002172">
    <property type="entry name" value="LDrepeatLR_classA_rpt"/>
</dbReference>
<accession>A0A1D2NFU3</accession>
<name>A0A1D2NFU3_ORCCI</name>
<dbReference type="FunFam" id="2.40.10.10:FF:000002">
    <property type="entry name" value="Transmembrane protease serine"/>
    <property type="match status" value="1"/>
</dbReference>
<evidence type="ECO:0000256" key="3">
    <source>
        <dbReference type="ARBA" id="ARBA00017161"/>
    </source>
</evidence>
<dbReference type="PANTHER" id="PTHR24252">
    <property type="entry name" value="ACROSIN-RELATED"/>
    <property type="match status" value="1"/>
</dbReference>
<evidence type="ECO:0000313" key="13">
    <source>
        <dbReference type="EMBL" id="ODN04114.1"/>
    </source>
</evidence>
<dbReference type="InterPro" id="IPR043504">
    <property type="entry name" value="Peptidase_S1_PA_chymotrypsin"/>
</dbReference>
<dbReference type="Pfam" id="PF00089">
    <property type="entry name" value="Trypsin"/>
    <property type="match status" value="1"/>
</dbReference>
<dbReference type="FunFam" id="4.10.400.10:FF:000034">
    <property type="entry name" value="Low-density lipoprotein receptor-related protein 2"/>
    <property type="match status" value="1"/>
</dbReference>
<dbReference type="SMART" id="SM00192">
    <property type="entry name" value="LDLa"/>
    <property type="match status" value="5"/>
</dbReference>
<dbReference type="PROSITE" id="PS00135">
    <property type="entry name" value="TRYPSIN_SER"/>
    <property type="match status" value="1"/>
</dbReference>
<feature type="domain" description="Peptidase S1" evidence="12">
    <location>
        <begin position="17"/>
        <end position="300"/>
    </location>
</feature>
<dbReference type="InterPro" id="IPR018114">
    <property type="entry name" value="TRYPSIN_HIS"/>
</dbReference>
<feature type="disulfide bond" evidence="9">
    <location>
        <begin position="338"/>
        <end position="353"/>
    </location>
</feature>
<dbReference type="Gene3D" id="2.40.10.10">
    <property type="entry name" value="Trypsin-like serine proteases"/>
    <property type="match status" value="2"/>
</dbReference>
<feature type="disulfide bond" evidence="9">
    <location>
        <begin position="503"/>
        <end position="518"/>
    </location>
</feature>
<feature type="disulfide bond" evidence="9">
    <location>
        <begin position="491"/>
        <end position="509"/>
    </location>
</feature>
<dbReference type="FunFam" id="2.40.10.10:FF:000068">
    <property type="entry name" value="transmembrane protease serine 2"/>
    <property type="match status" value="1"/>
</dbReference>
<feature type="disulfide bond" evidence="9">
    <location>
        <begin position="256"/>
        <end position="271"/>
    </location>
</feature>
<comment type="similarity">
    <text evidence="8">Belongs to the peptidase S1 family. CLIP subfamily.</text>
</comment>
<dbReference type="Gene3D" id="4.10.400.10">
    <property type="entry name" value="Low-density Lipoprotein Receptor"/>
    <property type="match status" value="4"/>
</dbReference>